<gene>
    <name evidence="2" type="ORF">LA521A_33060</name>
</gene>
<dbReference type="Pfam" id="PF09722">
    <property type="entry name" value="Xre_MbcA_ParS_C"/>
    <property type="match status" value="1"/>
</dbReference>
<sequence>MQLARWQVYRFVLGDQYWDVLSGWDLAKGCGRLSTPVVAFDPSTATARTHSGRLYVLDAEPGYDDDARYVFEARYGAAVPEGFRLLDAADEYWQLIAGQAHTRLPRQGSRALNVVVGKAEEVFGGADSAALWLMANHPLLGATPAMLLGSKAGRRLLYAELTRIELADSAAPAAGPLPTDIC</sequence>
<reference evidence="2 3" key="1">
    <citation type="journal article" date="2023" name="Int. J. Syst. Evol. Microbiol.">
        <title>Physiological and genomic analyses of cobalamin (vitamin B12)-auxotrophy of Lysobacter auxotrophicus sp. nov., a methionine-auxotrophic chitinolytic bacterium isolated from chitin-treated soil.</title>
        <authorList>
            <person name="Saito A."/>
            <person name="Dohra H."/>
            <person name="Hamada M."/>
            <person name="Moriuchi R."/>
            <person name="Kotsuchibashi Y."/>
            <person name="Mori K."/>
        </authorList>
    </citation>
    <scope>NUCLEOTIDE SEQUENCE [LARGE SCALE GENOMIC DNA]</scope>
    <source>
        <strain evidence="2 3">5-21a</strain>
    </source>
</reference>
<evidence type="ECO:0000259" key="1">
    <source>
        <dbReference type="Pfam" id="PF09722"/>
    </source>
</evidence>
<accession>A0ABM8DHK2</accession>
<evidence type="ECO:0000313" key="2">
    <source>
        <dbReference type="EMBL" id="BDU18105.1"/>
    </source>
</evidence>
<dbReference type="InterPro" id="IPR024467">
    <property type="entry name" value="Xre/MbcA/ParS-like_toxin-bd"/>
</dbReference>
<dbReference type="EMBL" id="AP027041">
    <property type="protein sequence ID" value="BDU18105.1"/>
    <property type="molecule type" value="Genomic_DNA"/>
</dbReference>
<proteinExistence type="predicted"/>
<dbReference type="RefSeq" id="WP_281779985.1">
    <property type="nucleotide sequence ID" value="NZ_AP027041.1"/>
</dbReference>
<organism evidence="2 3">
    <name type="scientific">Lysobacter auxotrophicus</name>
    <dbReference type="NCBI Taxonomy" id="2992573"/>
    <lineage>
        <taxon>Bacteria</taxon>
        <taxon>Pseudomonadati</taxon>
        <taxon>Pseudomonadota</taxon>
        <taxon>Gammaproteobacteria</taxon>
        <taxon>Lysobacterales</taxon>
        <taxon>Lysobacteraceae</taxon>
        <taxon>Lysobacter</taxon>
    </lineage>
</organism>
<protein>
    <submittedName>
        <fullName evidence="2">MbcA/ParS/Xre antitoxin family protein</fullName>
    </submittedName>
</protein>
<feature type="domain" description="Antitoxin Xre/MbcA/ParS-like toxin-binding" evidence="1">
    <location>
        <begin position="119"/>
        <end position="165"/>
    </location>
</feature>
<keyword evidence="3" id="KW-1185">Reference proteome</keyword>
<evidence type="ECO:0000313" key="3">
    <source>
        <dbReference type="Proteomes" id="UP001317822"/>
    </source>
</evidence>
<dbReference type="Proteomes" id="UP001317822">
    <property type="component" value="Chromosome"/>
</dbReference>
<name>A0ABM8DHK2_9GAMM</name>